<dbReference type="Proteomes" id="UP000887580">
    <property type="component" value="Unplaced"/>
</dbReference>
<sequence length="76" mass="8345">MLDYLACGHSFCNTCLSLCTLTVLCTHVLCPAVRSMDIVDVKADAPIDLDLMDEQDAENDDAEKHHNRISLAAQLP</sequence>
<evidence type="ECO:0000313" key="2">
    <source>
        <dbReference type="WBParaSite" id="PS1159_v2.g10884.t1"/>
    </source>
</evidence>
<proteinExistence type="predicted"/>
<name>A0AC35EUI3_9BILA</name>
<dbReference type="WBParaSite" id="PS1159_v2.g10884.t1">
    <property type="protein sequence ID" value="PS1159_v2.g10884.t1"/>
    <property type="gene ID" value="PS1159_v2.g10884"/>
</dbReference>
<accession>A0AC35EUI3</accession>
<evidence type="ECO:0000313" key="1">
    <source>
        <dbReference type="Proteomes" id="UP000887580"/>
    </source>
</evidence>
<organism evidence="1 2">
    <name type="scientific">Panagrolaimus sp. PS1159</name>
    <dbReference type="NCBI Taxonomy" id="55785"/>
    <lineage>
        <taxon>Eukaryota</taxon>
        <taxon>Metazoa</taxon>
        <taxon>Ecdysozoa</taxon>
        <taxon>Nematoda</taxon>
        <taxon>Chromadorea</taxon>
        <taxon>Rhabditida</taxon>
        <taxon>Tylenchina</taxon>
        <taxon>Panagrolaimomorpha</taxon>
        <taxon>Panagrolaimoidea</taxon>
        <taxon>Panagrolaimidae</taxon>
        <taxon>Panagrolaimus</taxon>
    </lineage>
</organism>
<protein>
    <submittedName>
        <fullName evidence="2">Zinc finger C3HC4 RING-type domain-containing protein</fullName>
    </submittedName>
</protein>
<reference evidence="2" key="1">
    <citation type="submission" date="2022-11" db="UniProtKB">
        <authorList>
            <consortium name="WormBaseParasite"/>
        </authorList>
    </citation>
    <scope>IDENTIFICATION</scope>
</reference>